<evidence type="ECO:0000313" key="4">
    <source>
        <dbReference type="Proteomes" id="UP001472866"/>
    </source>
</evidence>
<sequence>MAGETTTNATGEKAASFGKAHVPYGEDGSGHYTLATKGCFDVIENAKELCLEALNKAEKPNSSTTTQEQALCIADYGTADGGTSMPLITELIRAHRKRDPNGDVLVTYEDQPNNDFKSLFFYVQGIKDLGRDGYSKSYLEEFDNVYVTACGTSFHKQCFPSNSVHLGVSFTAMHWLNKKPCNITTGVHMTQAKGEERDKFAAQAAEDWENLLFHRANELAPGGRMVIVNFCVDANGYHLGYTDKSSVCMYDEFNRHWQAMMSEGKITKEEYEAGTILNYYRNDAEMRAPFAEGTRVFAAGLRLVSAETKITRCPYNEDYVANKANRDAREAAKGIIGTMRTWSNSSFLTALDSNTRTEAERKALVDELYGRYEDAIAADPEKNHMDYAHHYIVMEKVGQ</sequence>
<accession>A0AAX4PFB5</accession>
<keyword evidence="1" id="KW-0479">Metal-binding</keyword>
<dbReference type="InterPro" id="IPR029063">
    <property type="entry name" value="SAM-dependent_MTases_sf"/>
</dbReference>
<keyword evidence="3" id="KW-0808">Transferase</keyword>
<dbReference type="AlphaFoldDB" id="A0AAX4PFB5"/>
<name>A0AAX4PFB5_9CHLO</name>
<dbReference type="InterPro" id="IPR042086">
    <property type="entry name" value="MeTrfase_capping"/>
</dbReference>
<dbReference type="Proteomes" id="UP001472866">
    <property type="component" value="Chromosome 10"/>
</dbReference>
<dbReference type="EMBL" id="CP151510">
    <property type="protein sequence ID" value="WZN64932.1"/>
    <property type="molecule type" value="Genomic_DNA"/>
</dbReference>
<proteinExistence type="predicted"/>
<gene>
    <name evidence="3" type="ORF">HKI87_10g64890</name>
</gene>
<evidence type="ECO:0000313" key="3">
    <source>
        <dbReference type="EMBL" id="WZN64932.1"/>
    </source>
</evidence>
<dbReference type="Pfam" id="PF03492">
    <property type="entry name" value="Methyltransf_7"/>
    <property type="match status" value="1"/>
</dbReference>
<evidence type="ECO:0000256" key="1">
    <source>
        <dbReference type="ARBA" id="ARBA00022723"/>
    </source>
</evidence>
<organism evidence="3 4">
    <name type="scientific">Chloropicon roscoffensis</name>
    <dbReference type="NCBI Taxonomy" id="1461544"/>
    <lineage>
        <taxon>Eukaryota</taxon>
        <taxon>Viridiplantae</taxon>
        <taxon>Chlorophyta</taxon>
        <taxon>Chloropicophyceae</taxon>
        <taxon>Chloropicales</taxon>
        <taxon>Chloropicaceae</taxon>
        <taxon>Chloropicon</taxon>
    </lineage>
</organism>
<dbReference type="Gene3D" id="3.40.50.150">
    <property type="entry name" value="Vaccinia Virus protein VP39"/>
    <property type="match status" value="1"/>
</dbReference>
<keyword evidence="3" id="KW-0489">Methyltransferase</keyword>
<protein>
    <submittedName>
        <fullName evidence="3">SAM dependent carboxyl methyltransferase</fullName>
    </submittedName>
</protein>
<keyword evidence="4" id="KW-1185">Reference proteome</keyword>
<dbReference type="PANTHER" id="PTHR31009">
    <property type="entry name" value="S-ADENOSYL-L-METHIONINE:CARBOXYL METHYLTRANSFERASE FAMILY PROTEIN"/>
    <property type="match status" value="1"/>
</dbReference>
<dbReference type="GO" id="GO:0046872">
    <property type="term" value="F:metal ion binding"/>
    <property type="evidence" value="ECO:0007669"/>
    <property type="project" value="UniProtKB-KW"/>
</dbReference>
<dbReference type="InterPro" id="IPR005299">
    <property type="entry name" value="MeTrfase_7"/>
</dbReference>
<dbReference type="GO" id="GO:0008168">
    <property type="term" value="F:methyltransferase activity"/>
    <property type="evidence" value="ECO:0007669"/>
    <property type="project" value="UniProtKB-KW"/>
</dbReference>
<dbReference type="SUPFAM" id="SSF53335">
    <property type="entry name" value="S-adenosyl-L-methionine-dependent methyltransferases"/>
    <property type="match status" value="1"/>
</dbReference>
<dbReference type="GO" id="GO:0032259">
    <property type="term" value="P:methylation"/>
    <property type="evidence" value="ECO:0007669"/>
    <property type="project" value="UniProtKB-KW"/>
</dbReference>
<evidence type="ECO:0000256" key="2">
    <source>
        <dbReference type="ARBA" id="ARBA00022842"/>
    </source>
</evidence>
<keyword evidence="2" id="KW-0460">Magnesium</keyword>
<reference evidence="3 4" key="1">
    <citation type="submission" date="2024-03" db="EMBL/GenBank/DDBJ databases">
        <title>Complete genome sequence of the green alga Chloropicon roscoffensis RCC1871.</title>
        <authorList>
            <person name="Lemieux C."/>
            <person name="Pombert J.-F."/>
            <person name="Otis C."/>
            <person name="Turmel M."/>
        </authorList>
    </citation>
    <scope>NUCLEOTIDE SEQUENCE [LARGE SCALE GENOMIC DNA]</scope>
    <source>
        <strain evidence="3 4">RCC1871</strain>
    </source>
</reference>
<dbReference type="Gene3D" id="1.10.1200.270">
    <property type="entry name" value="Methyltransferase, alpha-helical capping domain"/>
    <property type="match status" value="1"/>
</dbReference>